<protein>
    <recommendedName>
        <fullName evidence="3">Zinc-binding protein</fullName>
    </recommendedName>
</protein>
<accession>A0A286RCH8</accession>
<evidence type="ECO:0000313" key="2">
    <source>
        <dbReference type="Proteomes" id="UP000215086"/>
    </source>
</evidence>
<dbReference type="RefSeq" id="WP_095414197.1">
    <property type="nucleotide sequence ID" value="NZ_CP018477.1"/>
</dbReference>
<dbReference type="KEGG" id="ttf:THTE_1070"/>
<dbReference type="OrthoDB" id="2111735at2"/>
<organism evidence="1 2">
    <name type="scientific">Thermogutta terrifontis</name>
    <dbReference type="NCBI Taxonomy" id="1331910"/>
    <lineage>
        <taxon>Bacteria</taxon>
        <taxon>Pseudomonadati</taxon>
        <taxon>Planctomycetota</taxon>
        <taxon>Planctomycetia</taxon>
        <taxon>Pirellulales</taxon>
        <taxon>Thermoguttaceae</taxon>
        <taxon>Thermogutta</taxon>
    </lineage>
</organism>
<dbReference type="Pfam" id="PF08859">
    <property type="entry name" value="DGC"/>
    <property type="match status" value="1"/>
</dbReference>
<reference evidence="1 2" key="1">
    <citation type="journal article" name="Front. Microbiol.">
        <title>Sugar Metabolism of the First Thermophilic Planctomycete Thermogutta terrifontis: Comparative Genomic and Transcriptomic Approaches.</title>
        <authorList>
            <person name="Elcheninov A.G."/>
            <person name="Menzel P."/>
            <person name="Gudbergsdottir S.R."/>
            <person name="Slesarev A.I."/>
            <person name="Kadnikov V.V."/>
            <person name="Krogh A."/>
            <person name="Bonch-Osmolovskaya E.A."/>
            <person name="Peng X."/>
            <person name="Kublanov I.V."/>
        </authorList>
    </citation>
    <scope>NUCLEOTIDE SEQUENCE [LARGE SCALE GENOMIC DNA]</scope>
    <source>
        <strain evidence="1 2">R1</strain>
    </source>
</reference>
<sequence>MTEETSARPCACCGTEVAVLACSGASNLGHLADLAARELSRRGSARMGCLAGIGAGAAGSINAVRNARRVVVIDGCPTQCGRRALERAGLTEFVSVRVDQLGFKRGQSPVTQENVQRIADEVCRILSEGPPSAGMKDSACCE</sequence>
<gene>
    <name evidence="1" type="ORF">THTE_1070</name>
</gene>
<name>A0A286RCH8_9BACT</name>
<dbReference type="AlphaFoldDB" id="A0A286RCH8"/>
<proteinExistence type="predicted"/>
<dbReference type="Proteomes" id="UP000215086">
    <property type="component" value="Chromosome"/>
</dbReference>
<keyword evidence="2" id="KW-1185">Reference proteome</keyword>
<evidence type="ECO:0008006" key="3">
    <source>
        <dbReference type="Google" id="ProtNLM"/>
    </source>
</evidence>
<evidence type="ECO:0000313" key="1">
    <source>
        <dbReference type="EMBL" id="ASV73672.1"/>
    </source>
</evidence>
<dbReference type="InterPro" id="IPR014958">
    <property type="entry name" value="DGC"/>
</dbReference>
<dbReference type="EMBL" id="CP018477">
    <property type="protein sequence ID" value="ASV73672.1"/>
    <property type="molecule type" value="Genomic_DNA"/>
</dbReference>